<comment type="caution">
    <text evidence="1">The sequence shown here is derived from an EMBL/GenBank/DDBJ whole genome shotgun (WGS) entry which is preliminary data.</text>
</comment>
<dbReference type="EMBL" id="JASBWS010000003">
    <property type="protein sequence ID" value="KAJ9116692.1"/>
    <property type="molecule type" value="Genomic_DNA"/>
</dbReference>
<organism evidence="1 2">
    <name type="scientific">Naganishia adeliensis</name>
    <dbReference type="NCBI Taxonomy" id="92952"/>
    <lineage>
        <taxon>Eukaryota</taxon>
        <taxon>Fungi</taxon>
        <taxon>Dikarya</taxon>
        <taxon>Basidiomycota</taxon>
        <taxon>Agaricomycotina</taxon>
        <taxon>Tremellomycetes</taxon>
        <taxon>Filobasidiales</taxon>
        <taxon>Filobasidiaceae</taxon>
        <taxon>Naganishia</taxon>
    </lineage>
</organism>
<reference evidence="1" key="1">
    <citation type="submission" date="2023-04" db="EMBL/GenBank/DDBJ databases">
        <title>Draft Genome sequencing of Naganishia species isolated from polar environments using Oxford Nanopore Technology.</title>
        <authorList>
            <person name="Leo P."/>
            <person name="Venkateswaran K."/>
        </authorList>
    </citation>
    <scope>NUCLEOTIDE SEQUENCE</scope>
    <source>
        <strain evidence="1">MNA-CCFEE 5262</strain>
    </source>
</reference>
<accession>A0ACC2WYG1</accession>
<sequence>MSTSQQSSEKQIKWTSPWELAGQRLQNEEALHFSRVSTMTRGCGTFLEEMARAKRLLQDIRDKAQKESRVFIHDATEESWKALDAVMSISLLLNSWTDGRGLLTYYWTIQNLLREDTQPTHQILWDYIHREAMKLGVREAYAKRFTSLRTVLDRCFQDLAILPLQSVVKRVGLKPGSDHDDPVLFFQYIGLDPAGDIWADPLTVESMTAVTSPGFAWSSSDPAFNDGVVTHAEDPRPISDITFSTMT</sequence>
<proteinExistence type="predicted"/>
<protein>
    <submittedName>
        <fullName evidence="1">Uncharacterized protein</fullName>
    </submittedName>
</protein>
<keyword evidence="2" id="KW-1185">Reference proteome</keyword>
<evidence type="ECO:0000313" key="1">
    <source>
        <dbReference type="EMBL" id="KAJ9116692.1"/>
    </source>
</evidence>
<name>A0ACC2WYG1_9TREE</name>
<gene>
    <name evidence="1" type="ORF">QFC20_000627</name>
</gene>
<dbReference type="Proteomes" id="UP001230649">
    <property type="component" value="Unassembled WGS sequence"/>
</dbReference>
<evidence type="ECO:0000313" key="2">
    <source>
        <dbReference type="Proteomes" id="UP001230649"/>
    </source>
</evidence>